<keyword evidence="2" id="KW-0732">Signal</keyword>
<evidence type="ECO:0000256" key="2">
    <source>
        <dbReference type="SAM" id="SignalP"/>
    </source>
</evidence>
<feature type="region of interest" description="Disordered" evidence="1">
    <location>
        <begin position="195"/>
        <end position="272"/>
    </location>
</feature>
<feature type="signal peptide" evidence="2">
    <location>
        <begin position="1"/>
        <end position="19"/>
    </location>
</feature>
<gene>
    <name evidence="4" type="ORF">AALO_G00059050</name>
</gene>
<dbReference type="Pfam" id="PF00188">
    <property type="entry name" value="CAP"/>
    <property type="match status" value="1"/>
</dbReference>
<dbReference type="PRINTS" id="PR00837">
    <property type="entry name" value="V5TPXLIKE"/>
</dbReference>
<dbReference type="AlphaFoldDB" id="A0AAV6H7Y7"/>
<feature type="domain" description="SCP" evidence="3">
    <location>
        <begin position="24"/>
        <end position="165"/>
    </location>
</feature>
<feature type="compositionally biased region" description="Low complexity" evidence="1">
    <location>
        <begin position="243"/>
        <end position="269"/>
    </location>
</feature>
<dbReference type="PANTHER" id="PTHR10334">
    <property type="entry name" value="CYSTEINE-RICH SECRETORY PROTEIN-RELATED"/>
    <property type="match status" value="1"/>
</dbReference>
<reference evidence="4" key="1">
    <citation type="submission" date="2020-10" db="EMBL/GenBank/DDBJ databases">
        <title>Chromosome-scale genome assembly of the Allis shad, Alosa alosa.</title>
        <authorList>
            <person name="Margot Z."/>
            <person name="Christophe K."/>
            <person name="Cabau C."/>
            <person name="Louis A."/>
            <person name="Berthelot C."/>
            <person name="Parey E."/>
            <person name="Roest Crollius H."/>
            <person name="Montfort J."/>
            <person name="Robinson-Rechavi M."/>
            <person name="Bucao C."/>
            <person name="Bouchez O."/>
            <person name="Gislard M."/>
            <person name="Lluch J."/>
            <person name="Milhes M."/>
            <person name="Lampietro C."/>
            <person name="Lopez Roques C."/>
            <person name="Donnadieu C."/>
            <person name="Braasch I."/>
            <person name="Desvignes T."/>
            <person name="Postlethwait J."/>
            <person name="Bobe J."/>
            <person name="Guiguen Y."/>
        </authorList>
    </citation>
    <scope>NUCLEOTIDE SEQUENCE</scope>
    <source>
        <strain evidence="4">M-15738</strain>
        <tissue evidence="4">Blood</tissue>
    </source>
</reference>
<comment type="caution">
    <text evidence="4">The sequence shown here is derived from an EMBL/GenBank/DDBJ whole genome shotgun (WGS) entry which is preliminary data.</text>
</comment>
<dbReference type="Gene3D" id="3.40.33.10">
    <property type="entry name" value="CAP"/>
    <property type="match status" value="1"/>
</dbReference>
<keyword evidence="5" id="KW-1185">Reference proteome</keyword>
<dbReference type="EMBL" id="JADWDJ010000004">
    <property type="protein sequence ID" value="KAG5282714.1"/>
    <property type="molecule type" value="Genomic_DNA"/>
</dbReference>
<dbReference type="GO" id="GO:0005576">
    <property type="term" value="C:extracellular region"/>
    <property type="evidence" value="ECO:0007669"/>
    <property type="project" value="InterPro"/>
</dbReference>
<sequence>MFCAGVCACVCALLVGSSAQLSEDHYQVIVDQHNLRRTQVIPSAVYMKTMSWDERLRIVAEGYAAKCRWDHNPELEDLGENLYITNGPLDPEEAIEKWFNEHENYNYTSNECAEGEMCGHYTQVVWADSHNVGCAAHQCVDIEGLPFGNATILVCNYYPAGNYEGEKPYTEGEFCSSCPEDMPRCTDALCAPEETELPSEEPDLTDSWATDSSPSSSDVPGTAPLLPLHTTTLAGNSAPEVIPSSSPSPAGEEAEAEGTSPGEEGAAGSPRLEEVSVEMGLDEALMNLDRLLDTQTSRSRIMVKSRDRNVLSSAAEQRVWSGMLLLNLIGLVLCLMA</sequence>
<dbReference type="InterPro" id="IPR018244">
    <property type="entry name" value="Allrgn_V5/Tpx1_CS"/>
</dbReference>
<evidence type="ECO:0000313" key="5">
    <source>
        <dbReference type="Proteomes" id="UP000823561"/>
    </source>
</evidence>
<dbReference type="InterPro" id="IPR001283">
    <property type="entry name" value="CRISP-related"/>
</dbReference>
<dbReference type="Proteomes" id="UP000823561">
    <property type="component" value="Chromosome 4"/>
</dbReference>
<evidence type="ECO:0000313" key="4">
    <source>
        <dbReference type="EMBL" id="KAG5282714.1"/>
    </source>
</evidence>
<dbReference type="SUPFAM" id="SSF55797">
    <property type="entry name" value="PR-1-like"/>
    <property type="match status" value="1"/>
</dbReference>
<evidence type="ECO:0000256" key="1">
    <source>
        <dbReference type="SAM" id="MobiDB-lite"/>
    </source>
</evidence>
<dbReference type="InterPro" id="IPR014044">
    <property type="entry name" value="CAP_dom"/>
</dbReference>
<dbReference type="InterPro" id="IPR035940">
    <property type="entry name" value="CAP_sf"/>
</dbReference>
<proteinExistence type="predicted"/>
<organism evidence="4 5">
    <name type="scientific">Alosa alosa</name>
    <name type="common">allis shad</name>
    <dbReference type="NCBI Taxonomy" id="278164"/>
    <lineage>
        <taxon>Eukaryota</taxon>
        <taxon>Metazoa</taxon>
        <taxon>Chordata</taxon>
        <taxon>Craniata</taxon>
        <taxon>Vertebrata</taxon>
        <taxon>Euteleostomi</taxon>
        <taxon>Actinopterygii</taxon>
        <taxon>Neopterygii</taxon>
        <taxon>Teleostei</taxon>
        <taxon>Clupei</taxon>
        <taxon>Clupeiformes</taxon>
        <taxon>Clupeoidei</taxon>
        <taxon>Clupeidae</taxon>
        <taxon>Alosa</taxon>
    </lineage>
</organism>
<accession>A0AAV6H7Y7</accession>
<feature type="compositionally biased region" description="Low complexity" evidence="1">
    <location>
        <begin position="206"/>
        <end position="234"/>
    </location>
</feature>
<feature type="chain" id="PRO_5043966751" description="SCP domain-containing protein" evidence="2">
    <location>
        <begin position="20"/>
        <end position="337"/>
    </location>
</feature>
<dbReference type="SMART" id="SM00198">
    <property type="entry name" value="SCP"/>
    <property type="match status" value="1"/>
</dbReference>
<dbReference type="PROSITE" id="PS01010">
    <property type="entry name" value="CRISP_2"/>
    <property type="match status" value="1"/>
</dbReference>
<name>A0AAV6H7Y7_9TELE</name>
<dbReference type="PROSITE" id="PS01009">
    <property type="entry name" value="CRISP_1"/>
    <property type="match status" value="1"/>
</dbReference>
<protein>
    <recommendedName>
        <fullName evidence="3">SCP domain-containing protein</fullName>
    </recommendedName>
</protein>
<evidence type="ECO:0000259" key="3">
    <source>
        <dbReference type="SMART" id="SM00198"/>
    </source>
</evidence>
<feature type="compositionally biased region" description="Acidic residues" evidence="1">
    <location>
        <begin position="195"/>
        <end position="204"/>
    </location>
</feature>